<name>A0A5M6CBP2_9BACT</name>
<protein>
    <recommendedName>
        <fullName evidence="3">Lipoprotein</fullName>
    </recommendedName>
</protein>
<dbReference type="AlphaFoldDB" id="A0A5M6CBP2"/>
<dbReference type="EMBL" id="VWSH01000004">
    <property type="protein sequence ID" value="KAA5532618.1"/>
    <property type="molecule type" value="Genomic_DNA"/>
</dbReference>
<gene>
    <name evidence="1" type="ORF">F0919_17705</name>
</gene>
<proteinExistence type="predicted"/>
<dbReference type="RefSeq" id="WP_150034141.1">
    <property type="nucleotide sequence ID" value="NZ_VWSH01000004.1"/>
</dbReference>
<evidence type="ECO:0000313" key="1">
    <source>
        <dbReference type="EMBL" id="KAA5532618.1"/>
    </source>
</evidence>
<organism evidence="1 2">
    <name type="scientific">Taibaiella lutea</name>
    <dbReference type="NCBI Taxonomy" id="2608001"/>
    <lineage>
        <taxon>Bacteria</taxon>
        <taxon>Pseudomonadati</taxon>
        <taxon>Bacteroidota</taxon>
        <taxon>Chitinophagia</taxon>
        <taxon>Chitinophagales</taxon>
        <taxon>Chitinophagaceae</taxon>
        <taxon>Taibaiella</taxon>
    </lineage>
</organism>
<sequence length="149" mass="16886">MTQKNPLTITLSIALLLSLGCTKTPNDKPEAPKLEDFTVTINGTKHVLDSSQVTIYQGRTTEIKINADLIIVLYAPDWNPPIDTYRLGGGTIETFGKYGYLYPRSGEIIRINRNDTNFYEWIFKAQLRPNNKDSVAMIITDGHVKKRRN</sequence>
<evidence type="ECO:0000313" key="2">
    <source>
        <dbReference type="Proteomes" id="UP000323632"/>
    </source>
</evidence>
<keyword evidence="2" id="KW-1185">Reference proteome</keyword>
<accession>A0A5M6CBP2</accession>
<dbReference type="Proteomes" id="UP000323632">
    <property type="component" value="Unassembled WGS sequence"/>
</dbReference>
<dbReference type="PROSITE" id="PS51257">
    <property type="entry name" value="PROKAR_LIPOPROTEIN"/>
    <property type="match status" value="1"/>
</dbReference>
<evidence type="ECO:0008006" key="3">
    <source>
        <dbReference type="Google" id="ProtNLM"/>
    </source>
</evidence>
<reference evidence="1 2" key="1">
    <citation type="submission" date="2019-09" db="EMBL/GenBank/DDBJ databases">
        <title>Genome sequence and assembly of Taibaiella sp.</title>
        <authorList>
            <person name="Chhetri G."/>
        </authorList>
    </citation>
    <scope>NUCLEOTIDE SEQUENCE [LARGE SCALE GENOMIC DNA]</scope>
    <source>
        <strain evidence="1 2">KVB11</strain>
    </source>
</reference>
<comment type="caution">
    <text evidence="1">The sequence shown here is derived from an EMBL/GenBank/DDBJ whole genome shotgun (WGS) entry which is preliminary data.</text>
</comment>